<evidence type="ECO:0000256" key="11">
    <source>
        <dbReference type="ARBA" id="ARBA00038905"/>
    </source>
</evidence>
<evidence type="ECO:0000256" key="6">
    <source>
        <dbReference type="ARBA" id="ARBA00022763"/>
    </source>
</evidence>
<comment type="catalytic activity">
    <reaction evidence="10">
        <text>8-oxo-dGTP + H2O = 8-oxo-dGMP + diphosphate + H(+)</text>
        <dbReference type="Rhea" id="RHEA:31575"/>
        <dbReference type="ChEBI" id="CHEBI:15377"/>
        <dbReference type="ChEBI" id="CHEBI:15378"/>
        <dbReference type="ChEBI" id="CHEBI:33019"/>
        <dbReference type="ChEBI" id="CHEBI:63224"/>
        <dbReference type="ChEBI" id="CHEBI:77896"/>
        <dbReference type="EC" id="3.6.1.55"/>
    </reaction>
</comment>
<dbReference type="PRINTS" id="PR00502">
    <property type="entry name" value="NUDIXFAMILY"/>
</dbReference>
<dbReference type="Pfam" id="PF00293">
    <property type="entry name" value="NUDIX"/>
    <property type="match status" value="1"/>
</dbReference>
<keyword evidence="3" id="KW-0515">Mutator protein</keyword>
<dbReference type="Proteomes" id="UP000092668">
    <property type="component" value="Unassembled WGS sequence"/>
</dbReference>
<accession>A0A1B8SHL3</accession>
<dbReference type="InterPro" id="IPR000086">
    <property type="entry name" value="NUDIX_hydrolase_dom"/>
</dbReference>
<dbReference type="PANTHER" id="PTHR47707:SF1">
    <property type="entry name" value="NUDIX HYDROLASE FAMILY PROTEIN"/>
    <property type="match status" value="1"/>
</dbReference>
<evidence type="ECO:0000256" key="10">
    <source>
        <dbReference type="ARBA" id="ARBA00035861"/>
    </source>
</evidence>
<gene>
    <name evidence="14" type="ORF">ACT18_08350</name>
</gene>
<dbReference type="EMBL" id="LFOE01000008">
    <property type="protein sequence ID" value="OBY32219.1"/>
    <property type="molecule type" value="Genomic_DNA"/>
</dbReference>
<evidence type="ECO:0000256" key="4">
    <source>
        <dbReference type="ARBA" id="ARBA00022705"/>
    </source>
</evidence>
<dbReference type="SUPFAM" id="SSF55811">
    <property type="entry name" value="Nudix"/>
    <property type="match status" value="1"/>
</dbReference>
<evidence type="ECO:0000256" key="8">
    <source>
        <dbReference type="ARBA" id="ARBA00022842"/>
    </source>
</evidence>
<dbReference type="PROSITE" id="PS00893">
    <property type="entry name" value="NUDIX_BOX"/>
    <property type="match status" value="1"/>
</dbReference>
<organism evidence="14 15">
    <name type="scientific">Mycolicibacter kumamotonensis</name>
    <dbReference type="NCBI Taxonomy" id="354243"/>
    <lineage>
        <taxon>Bacteria</taxon>
        <taxon>Bacillati</taxon>
        <taxon>Actinomycetota</taxon>
        <taxon>Actinomycetes</taxon>
        <taxon>Mycobacteriales</taxon>
        <taxon>Mycobacteriaceae</taxon>
        <taxon>Mycolicibacter</taxon>
    </lineage>
</organism>
<dbReference type="RefSeq" id="WP_065287808.1">
    <property type="nucleotide sequence ID" value="NZ_LFOE01000008.1"/>
</dbReference>
<comment type="caution">
    <text evidence="14">The sequence shown here is derived from an EMBL/GenBank/DDBJ whole genome shotgun (WGS) entry which is preliminary data.</text>
</comment>
<dbReference type="Gene3D" id="3.90.79.10">
    <property type="entry name" value="Nucleoside Triphosphate Pyrophosphohydrolase"/>
    <property type="match status" value="1"/>
</dbReference>
<name>A0A1B8SHL3_9MYCO</name>
<dbReference type="GO" id="GO:0044716">
    <property type="term" value="F:8-oxo-GDP phosphatase activity"/>
    <property type="evidence" value="ECO:0007669"/>
    <property type="project" value="TreeGrafter"/>
</dbReference>
<evidence type="ECO:0000313" key="14">
    <source>
        <dbReference type="EMBL" id="OBY32219.1"/>
    </source>
</evidence>
<keyword evidence="8" id="KW-0460">Magnesium</keyword>
<keyword evidence="6" id="KW-0227">DNA damage</keyword>
<evidence type="ECO:0000256" key="2">
    <source>
        <dbReference type="ARBA" id="ARBA00005582"/>
    </source>
</evidence>
<evidence type="ECO:0000256" key="1">
    <source>
        <dbReference type="ARBA" id="ARBA00001946"/>
    </source>
</evidence>
<keyword evidence="5" id="KW-0479">Metal-binding</keyword>
<dbReference type="EC" id="3.6.1.55" evidence="11"/>
<dbReference type="GO" id="GO:0046872">
    <property type="term" value="F:metal ion binding"/>
    <property type="evidence" value="ECO:0007669"/>
    <property type="project" value="UniProtKB-KW"/>
</dbReference>
<dbReference type="GO" id="GO:0006260">
    <property type="term" value="P:DNA replication"/>
    <property type="evidence" value="ECO:0007669"/>
    <property type="project" value="UniProtKB-KW"/>
</dbReference>
<dbReference type="InterPro" id="IPR020476">
    <property type="entry name" value="Nudix_hydrolase"/>
</dbReference>
<dbReference type="PROSITE" id="PS51462">
    <property type="entry name" value="NUDIX"/>
    <property type="match status" value="1"/>
</dbReference>
<dbReference type="PATRIC" id="fig|354243.3.peg.1742"/>
<dbReference type="PANTHER" id="PTHR47707">
    <property type="entry name" value="8-OXO-DGTP DIPHOSPHATASE"/>
    <property type="match status" value="1"/>
</dbReference>
<protein>
    <recommendedName>
        <fullName evidence="11">8-oxo-dGTP diphosphatase</fullName>
        <ecNumber evidence="11">3.6.1.55</ecNumber>
    </recommendedName>
</protein>
<evidence type="ECO:0000313" key="15">
    <source>
        <dbReference type="Proteomes" id="UP000092668"/>
    </source>
</evidence>
<dbReference type="InterPro" id="IPR020084">
    <property type="entry name" value="NUDIX_hydrolase_CS"/>
</dbReference>
<dbReference type="OrthoDB" id="9804442at2"/>
<dbReference type="CDD" id="cd03425">
    <property type="entry name" value="NUDIX_MutT_NudA_like"/>
    <property type="match status" value="1"/>
</dbReference>
<keyword evidence="4" id="KW-0235">DNA replication</keyword>
<dbReference type="GO" id="GO:0008413">
    <property type="term" value="F:8-oxo-7,8-dihydroguanosine triphosphate pyrophosphatase activity"/>
    <property type="evidence" value="ECO:0007669"/>
    <property type="project" value="TreeGrafter"/>
</dbReference>
<evidence type="ECO:0000256" key="3">
    <source>
        <dbReference type="ARBA" id="ARBA00022457"/>
    </source>
</evidence>
<dbReference type="InterPro" id="IPR015797">
    <property type="entry name" value="NUDIX_hydrolase-like_dom_sf"/>
</dbReference>
<evidence type="ECO:0000256" key="5">
    <source>
        <dbReference type="ARBA" id="ARBA00022723"/>
    </source>
</evidence>
<dbReference type="AlphaFoldDB" id="A0A1B8SHL3"/>
<keyword evidence="7 12" id="KW-0378">Hydrolase</keyword>
<dbReference type="GO" id="GO:0044715">
    <property type="term" value="F:8-oxo-dGDP phosphatase activity"/>
    <property type="evidence" value="ECO:0007669"/>
    <property type="project" value="TreeGrafter"/>
</dbReference>
<evidence type="ECO:0000256" key="9">
    <source>
        <dbReference type="ARBA" id="ARBA00023204"/>
    </source>
</evidence>
<evidence type="ECO:0000256" key="7">
    <source>
        <dbReference type="ARBA" id="ARBA00022801"/>
    </source>
</evidence>
<comment type="cofactor">
    <cofactor evidence="1">
        <name>Mg(2+)</name>
        <dbReference type="ChEBI" id="CHEBI:18420"/>
    </cofactor>
</comment>
<evidence type="ECO:0000256" key="12">
    <source>
        <dbReference type="RuleBase" id="RU003476"/>
    </source>
</evidence>
<dbReference type="STRING" id="354243.BST28_06995"/>
<dbReference type="GO" id="GO:0035539">
    <property type="term" value="F:8-oxo-7,8-dihydrodeoxyguanosine triphosphate pyrophosphatase activity"/>
    <property type="evidence" value="ECO:0007669"/>
    <property type="project" value="UniProtKB-EC"/>
</dbReference>
<proteinExistence type="inferred from homology"/>
<comment type="similarity">
    <text evidence="2 12">Belongs to the Nudix hydrolase family.</text>
</comment>
<keyword evidence="9" id="KW-0234">DNA repair</keyword>
<keyword evidence="15" id="KW-1185">Reference proteome</keyword>
<sequence length="130" mass="14139">MPTQIVVAGAVIVGPTVLIAQRRRPPELAGRWELPGGKVMPGESEHAALARELAEELGLDAEAITVGERLGADVVLDSGMTLRAYRVSLARGEPRPHDHQDLRWVTAVDLPDVDWVPADRAWLLELARAL</sequence>
<evidence type="ECO:0000259" key="13">
    <source>
        <dbReference type="PROSITE" id="PS51462"/>
    </source>
</evidence>
<reference evidence="14 15" key="1">
    <citation type="submission" date="2015-06" db="EMBL/GenBank/DDBJ databases">
        <title>Genome sequence of Mycobacterium kumamotonense strain Roo.</title>
        <authorList>
            <person name="Greninger A.L."/>
            <person name="Cunningham G."/>
            <person name="Miller S."/>
        </authorList>
    </citation>
    <scope>NUCLEOTIDE SEQUENCE [LARGE SCALE GENOMIC DNA]</scope>
    <source>
        <strain evidence="14 15">Roo</strain>
    </source>
</reference>
<feature type="domain" description="Nudix hydrolase" evidence="13">
    <location>
        <begin position="2"/>
        <end position="128"/>
    </location>
</feature>
<dbReference type="InterPro" id="IPR047127">
    <property type="entry name" value="MutT-like"/>
</dbReference>
<dbReference type="GO" id="GO:0006281">
    <property type="term" value="P:DNA repair"/>
    <property type="evidence" value="ECO:0007669"/>
    <property type="project" value="UniProtKB-KW"/>
</dbReference>